<reference evidence="2 3" key="1">
    <citation type="journal article" date="2016" name="Mol. Biol. Evol.">
        <title>Comparative Genomics of Early-Diverging Mushroom-Forming Fungi Provides Insights into the Origins of Lignocellulose Decay Capabilities.</title>
        <authorList>
            <person name="Nagy L.G."/>
            <person name="Riley R."/>
            <person name="Tritt A."/>
            <person name="Adam C."/>
            <person name="Daum C."/>
            <person name="Floudas D."/>
            <person name="Sun H."/>
            <person name="Yadav J.S."/>
            <person name="Pangilinan J."/>
            <person name="Larsson K.H."/>
            <person name="Matsuura K."/>
            <person name="Barry K."/>
            <person name="Labutti K."/>
            <person name="Kuo R."/>
            <person name="Ohm R.A."/>
            <person name="Bhattacharya S.S."/>
            <person name="Shirouzu T."/>
            <person name="Yoshinaga Y."/>
            <person name="Martin F.M."/>
            <person name="Grigoriev I.V."/>
            <person name="Hibbett D.S."/>
        </authorList>
    </citation>
    <scope>NUCLEOTIDE SEQUENCE [LARGE SCALE GENOMIC DNA]</scope>
    <source>
        <strain evidence="2 3">CBS 109695</strain>
    </source>
</reference>
<protein>
    <submittedName>
        <fullName evidence="2">Uncharacterized protein</fullName>
    </submittedName>
</protein>
<proteinExistence type="predicted"/>
<keyword evidence="1" id="KW-0732">Signal</keyword>
<evidence type="ECO:0000256" key="1">
    <source>
        <dbReference type="SAM" id="SignalP"/>
    </source>
</evidence>
<feature type="chain" id="PRO_5007877475" evidence="1">
    <location>
        <begin position="22"/>
        <end position="80"/>
    </location>
</feature>
<dbReference type="EMBL" id="KV417528">
    <property type="protein sequence ID" value="KZP24177.1"/>
    <property type="molecule type" value="Genomic_DNA"/>
</dbReference>
<accession>A0A166MPC5</accession>
<gene>
    <name evidence="2" type="ORF">FIBSPDRAFT_930126</name>
</gene>
<name>A0A166MPC5_9AGAM</name>
<keyword evidence="3" id="KW-1185">Reference proteome</keyword>
<dbReference type="Proteomes" id="UP000076532">
    <property type="component" value="Unassembled WGS sequence"/>
</dbReference>
<dbReference type="AlphaFoldDB" id="A0A166MPC5"/>
<sequence>MIKIFLVRLRVLFMFAAMVLAWGQCYAATWYSHPHSTHVSDVIKHLYIALSKAVHAYFKARGHPSIHFAIDGWTAPHVAS</sequence>
<evidence type="ECO:0000313" key="2">
    <source>
        <dbReference type="EMBL" id="KZP24177.1"/>
    </source>
</evidence>
<organism evidence="2 3">
    <name type="scientific">Athelia psychrophila</name>
    <dbReference type="NCBI Taxonomy" id="1759441"/>
    <lineage>
        <taxon>Eukaryota</taxon>
        <taxon>Fungi</taxon>
        <taxon>Dikarya</taxon>
        <taxon>Basidiomycota</taxon>
        <taxon>Agaricomycotina</taxon>
        <taxon>Agaricomycetes</taxon>
        <taxon>Agaricomycetidae</taxon>
        <taxon>Atheliales</taxon>
        <taxon>Atheliaceae</taxon>
        <taxon>Athelia</taxon>
    </lineage>
</organism>
<feature type="signal peptide" evidence="1">
    <location>
        <begin position="1"/>
        <end position="21"/>
    </location>
</feature>
<evidence type="ECO:0000313" key="3">
    <source>
        <dbReference type="Proteomes" id="UP000076532"/>
    </source>
</evidence>